<accession>T0LET5</accession>
<dbReference type="EMBL" id="AMYD01003207">
    <property type="protein sequence ID" value="EQB46900.1"/>
    <property type="molecule type" value="Genomic_DNA"/>
</dbReference>
<sequence length="17" mass="1877">MGCEEEETIEYEEAGAS</sequence>
<comment type="caution">
    <text evidence="1">The sequence shown here is derived from an EMBL/GenBank/DDBJ whole genome shotgun (WGS) entry which is preliminary data.</text>
</comment>
<evidence type="ECO:0000313" key="1">
    <source>
        <dbReference type="EMBL" id="EQB46900.1"/>
    </source>
</evidence>
<gene>
    <name evidence="1" type="ORF">CGLO_14017</name>
</gene>
<evidence type="ECO:0000313" key="2">
    <source>
        <dbReference type="Proteomes" id="UP000015530"/>
    </source>
</evidence>
<dbReference type="Proteomes" id="UP000015530">
    <property type="component" value="Unassembled WGS sequence"/>
</dbReference>
<organism evidence="1 2">
    <name type="scientific">Colletotrichum gloeosporioides (strain Cg-14)</name>
    <name type="common">Anthracnose fungus</name>
    <name type="synonym">Glomerella cingulata</name>
    <dbReference type="NCBI Taxonomy" id="1237896"/>
    <lineage>
        <taxon>Eukaryota</taxon>
        <taxon>Fungi</taxon>
        <taxon>Dikarya</taxon>
        <taxon>Ascomycota</taxon>
        <taxon>Pezizomycotina</taxon>
        <taxon>Sordariomycetes</taxon>
        <taxon>Hypocreomycetidae</taxon>
        <taxon>Glomerellales</taxon>
        <taxon>Glomerellaceae</taxon>
        <taxon>Colletotrichum</taxon>
        <taxon>Colletotrichum gloeosporioides species complex</taxon>
    </lineage>
</organism>
<dbReference type="HOGENOM" id="CLU_3431987_0_0_1"/>
<protein>
    <submittedName>
        <fullName evidence="1">Uncharacterized protein</fullName>
    </submittedName>
</protein>
<reference evidence="2" key="1">
    <citation type="journal article" date="2013" name="Mol. Plant Microbe Interact.">
        <title>Global aspects of pacC regulation of pathogenicity genes in Colletotrichum gloeosporioides as revealed by transcriptome analysis.</title>
        <authorList>
            <person name="Alkan N."/>
            <person name="Meng X."/>
            <person name="Friedlander G."/>
            <person name="Reuveni E."/>
            <person name="Sukno S."/>
            <person name="Sherman A."/>
            <person name="Thon M."/>
            <person name="Fluhr R."/>
            <person name="Prusky D."/>
        </authorList>
    </citation>
    <scope>NUCLEOTIDE SEQUENCE [LARGE SCALE GENOMIC DNA]</scope>
    <source>
        <strain evidence="2">Cg-14</strain>
    </source>
</reference>
<dbReference type="AlphaFoldDB" id="T0LET5"/>
<name>T0LET5_COLGC</name>
<proteinExistence type="predicted"/>